<evidence type="ECO:0000313" key="2">
    <source>
        <dbReference type="EMBL" id="OCF22167.1"/>
    </source>
</evidence>
<dbReference type="EMBL" id="KI894025">
    <property type="protein sequence ID" value="OCF22167.1"/>
    <property type="molecule type" value="Genomic_DNA"/>
</dbReference>
<dbReference type="RefSeq" id="XP_019043237.1">
    <property type="nucleotide sequence ID" value="XM_019194401.1"/>
</dbReference>
<name>A0A1B9FTR0_9TREE</name>
<gene>
    <name evidence="2" type="ORF">I302_07811</name>
    <name evidence="3" type="ORF">I302_108676</name>
</gene>
<evidence type="ECO:0000256" key="1">
    <source>
        <dbReference type="SAM" id="MobiDB-lite"/>
    </source>
</evidence>
<reference evidence="3" key="4">
    <citation type="submission" date="2024-02" db="EMBL/GenBank/DDBJ databases">
        <title>Comparative genomics of Cryptococcus and Kwoniella reveals pathogenesis evolution and contrasting modes of karyotype evolution via chromosome fusion or intercentromeric recombination.</title>
        <authorList>
            <person name="Coelho M.A."/>
            <person name="David-Palma M."/>
            <person name="Shea T."/>
            <person name="Bowers K."/>
            <person name="McGinley-Smith S."/>
            <person name="Mohammad A.W."/>
            <person name="Gnirke A."/>
            <person name="Yurkov A.M."/>
            <person name="Nowrousian M."/>
            <person name="Sun S."/>
            <person name="Cuomo C.A."/>
            <person name="Heitman J."/>
        </authorList>
    </citation>
    <scope>NUCLEOTIDE SEQUENCE</scope>
    <source>
        <strain evidence="3">CBS 10118</strain>
    </source>
</reference>
<feature type="region of interest" description="Disordered" evidence="1">
    <location>
        <begin position="1"/>
        <end position="36"/>
    </location>
</feature>
<feature type="compositionally biased region" description="Polar residues" evidence="1">
    <location>
        <begin position="1"/>
        <end position="10"/>
    </location>
</feature>
<dbReference type="EMBL" id="CP144548">
    <property type="protein sequence ID" value="WVW86623.1"/>
    <property type="molecule type" value="Genomic_DNA"/>
</dbReference>
<sequence>MSTEKPTNWSPALGPEIDTDASSSPQDMDGEIESAETRNSLLEAELAHVKRQLTRAVDPAPSVETVVNHLTSELSTDMAADYLHYETHKFDTVIALDTRLLERWGQVQSIVANQAKPSLIPGIRQKVWASWQTAVKSGEDPSVALRYIGRESRARCADPSRQSYDVSYGVTPSAWMSDPSLVECTRQEKYRVANPIRPYHVQQAIGQVLETI</sequence>
<dbReference type="GeneID" id="30212210"/>
<organism evidence="2">
    <name type="scientific">Kwoniella bestiolae CBS 10118</name>
    <dbReference type="NCBI Taxonomy" id="1296100"/>
    <lineage>
        <taxon>Eukaryota</taxon>
        <taxon>Fungi</taxon>
        <taxon>Dikarya</taxon>
        <taxon>Basidiomycota</taxon>
        <taxon>Agaricomycotina</taxon>
        <taxon>Tremellomycetes</taxon>
        <taxon>Tremellales</taxon>
        <taxon>Cryptococcaceae</taxon>
        <taxon>Kwoniella</taxon>
    </lineage>
</organism>
<evidence type="ECO:0000313" key="3">
    <source>
        <dbReference type="EMBL" id="WVW86623.1"/>
    </source>
</evidence>
<proteinExistence type="predicted"/>
<dbReference type="Proteomes" id="UP000092730">
    <property type="component" value="Chromosome 8"/>
</dbReference>
<evidence type="ECO:0000313" key="4">
    <source>
        <dbReference type="Proteomes" id="UP000092730"/>
    </source>
</evidence>
<reference evidence="3" key="2">
    <citation type="submission" date="2013-07" db="EMBL/GenBank/DDBJ databases">
        <authorList>
            <consortium name="The Broad Institute Genome Sequencing Platform"/>
            <person name="Cuomo C."/>
            <person name="Litvintseva A."/>
            <person name="Chen Y."/>
            <person name="Heitman J."/>
            <person name="Sun S."/>
            <person name="Springer D."/>
            <person name="Dromer F."/>
            <person name="Young S.K."/>
            <person name="Zeng Q."/>
            <person name="Gargeya S."/>
            <person name="Fitzgerald M."/>
            <person name="Abouelleil A."/>
            <person name="Alvarado L."/>
            <person name="Berlin A.M."/>
            <person name="Chapman S.B."/>
            <person name="Dewar J."/>
            <person name="Goldberg J."/>
            <person name="Griggs A."/>
            <person name="Gujja S."/>
            <person name="Hansen M."/>
            <person name="Howarth C."/>
            <person name="Imamovic A."/>
            <person name="Larimer J."/>
            <person name="McCowan C."/>
            <person name="Murphy C."/>
            <person name="Pearson M."/>
            <person name="Priest M."/>
            <person name="Roberts A."/>
            <person name="Saif S."/>
            <person name="Shea T."/>
            <person name="Sykes S."/>
            <person name="Wortman J."/>
            <person name="Nusbaum C."/>
            <person name="Birren B."/>
        </authorList>
    </citation>
    <scope>NUCLEOTIDE SEQUENCE</scope>
    <source>
        <strain evidence="3">CBS 10118</strain>
    </source>
</reference>
<reference evidence="2" key="3">
    <citation type="submission" date="2014-01" db="EMBL/GenBank/DDBJ databases">
        <title>Evolution of pathogenesis and genome organization in the Tremellales.</title>
        <authorList>
            <person name="Cuomo C."/>
            <person name="Litvintseva A."/>
            <person name="Heitman J."/>
            <person name="Chen Y."/>
            <person name="Sun S."/>
            <person name="Springer D."/>
            <person name="Dromer F."/>
            <person name="Young S."/>
            <person name="Zeng Q."/>
            <person name="Chapman S."/>
            <person name="Gujja S."/>
            <person name="Saif S."/>
            <person name="Birren B."/>
        </authorList>
    </citation>
    <scope>NUCLEOTIDE SEQUENCE</scope>
    <source>
        <strain evidence="2">CBS 10118</strain>
    </source>
</reference>
<accession>A0A1B9FTR0</accession>
<keyword evidence="4" id="KW-1185">Reference proteome</keyword>
<dbReference type="KEGG" id="kbi:30212210"/>
<dbReference type="VEuPathDB" id="FungiDB:I302_07811"/>
<reference evidence="2" key="1">
    <citation type="submission" date="2013-07" db="EMBL/GenBank/DDBJ databases">
        <title>The Genome Sequence of Cryptococcus bestiolae CBS10118.</title>
        <authorList>
            <consortium name="The Broad Institute Genome Sequencing Platform"/>
            <person name="Cuomo C."/>
            <person name="Litvintseva A."/>
            <person name="Chen Y."/>
            <person name="Heitman J."/>
            <person name="Sun S."/>
            <person name="Springer D."/>
            <person name="Dromer F."/>
            <person name="Young S.K."/>
            <person name="Zeng Q."/>
            <person name="Gargeya S."/>
            <person name="Fitzgerald M."/>
            <person name="Abouelleil A."/>
            <person name="Alvarado L."/>
            <person name="Berlin A.M."/>
            <person name="Chapman S.B."/>
            <person name="Dewar J."/>
            <person name="Goldberg J."/>
            <person name="Griggs A."/>
            <person name="Gujja S."/>
            <person name="Hansen M."/>
            <person name="Howarth C."/>
            <person name="Imamovic A."/>
            <person name="Larimer J."/>
            <person name="McCowan C."/>
            <person name="Murphy C."/>
            <person name="Pearson M."/>
            <person name="Priest M."/>
            <person name="Roberts A."/>
            <person name="Saif S."/>
            <person name="Shea T."/>
            <person name="Sykes S."/>
            <person name="Wortman J."/>
            <person name="Nusbaum C."/>
            <person name="Birren B."/>
        </authorList>
    </citation>
    <scope>NUCLEOTIDE SEQUENCE [LARGE SCALE GENOMIC DNA]</scope>
    <source>
        <strain evidence="2">CBS 10118</strain>
    </source>
</reference>
<dbReference type="AlphaFoldDB" id="A0A1B9FTR0"/>
<protein>
    <submittedName>
        <fullName evidence="2">Uncharacterized protein</fullName>
    </submittedName>
</protein>